<feature type="compositionally biased region" description="Polar residues" evidence="1">
    <location>
        <begin position="99"/>
        <end position="112"/>
    </location>
</feature>
<dbReference type="EMBL" id="JAULSN010000003">
    <property type="protein sequence ID" value="KAK3376708.1"/>
    <property type="molecule type" value="Genomic_DNA"/>
</dbReference>
<evidence type="ECO:0000256" key="1">
    <source>
        <dbReference type="SAM" id="MobiDB-lite"/>
    </source>
</evidence>
<feature type="compositionally biased region" description="Acidic residues" evidence="1">
    <location>
        <begin position="127"/>
        <end position="138"/>
    </location>
</feature>
<dbReference type="InterPro" id="IPR053263">
    <property type="entry name" value="Euk_RPA34_RNAP_subunit"/>
</dbReference>
<accession>A0AAE0NB23</accession>
<feature type="compositionally biased region" description="Basic and acidic residues" evidence="1">
    <location>
        <begin position="113"/>
        <end position="126"/>
    </location>
</feature>
<dbReference type="AlphaFoldDB" id="A0AAE0NB23"/>
<evidence type="ECO:0000313" key="3">
    <source>
        <dbReference type="Proteomes" id="UP001287356"/>
    </source>
</evidence>
<feature type="compositionally biased region" description="Acidic residues" evidence="1">
    <location>
        <begin position="296"/>
        <end position="306"/>
    </location>
</feature>
<gene>
    <name evidence="2" type="ORF">B0T24DRAFT_665593</name>
</gene>
<feature type="region of interest" description="Disordered" evidence="1">
    <location>
        <begin position="471"/>
        <end position="629"/>
    </location>
</feature>
<keyword evidence="2" id="KW-0240">DNA-directed RNA polymerase</keyword>
<dbReference type="InterPro" id="IPR013240">
    <property type="entry name" value="DNA-dir_RNA_pol1_su_RPA34"/>
</dbReference>
<comment type="caution">
    <text evidence="2">The sequence shown here is derived from an EMBL/GenBank/DDBJ whole genome shotgun (WGS) entry which is preliminary data.</text>
</comment>
<organism evidence="2 3">
    <name type="scientific">Lasiosphaeria ovina</name>
    <dbReference type="NCBI Taxonomy" id="92902"/>
    <lineage>
        <taxon>Eukaryota</taxon>
        <taxon>Fungi</taxon>
        <taxon>Dikarya</taxon>
        <taxon>Ascomycota</taxon>
        <taxon>Pezizomycotina</taxon>
        <taxon>Sordariomycetes</taxon>
        <taxon>Sordariomycetidae</taxon>
        <taxon>Sordariales</taxon>
        <taxon>Lasiosphaeriaceae</taxon>
        <taxon>Lasiosphaeria</taxon>
    </lineage>
</organism>
<feature type="region of interest" description="Disordered" evidence="1">
    <location>
        <begin position="1"/>
        <end position="318"/>
    </location>
</feature>
<sequence length="629" mass="65915">MPGPRAPIGTLGQHATSGVGLRRAGGSGLFAPATKSKKGLVNGRASDSDSDSDSNSDSDSDSSGGGDVKPDVRATSTATKSSSSRSKASSAALESSTSVNKKGGSQTLNMASRTKEAKQKSRRTESDSDSDSESEDSSSSDSQDSPKNAKQDSKPHRIQKGAKVQMKVESDTDSSSGSESESETGSEDESESDSESDSDGEKARKAKAIAKSNANTKQAPDASTESGTSTEDSSSSSEDSSSESEAEKKPVKQAKAKTAPQSPKPAKAAPKISNGGQTSKALTKTNEGFKSQEFVDASDDASDDNVNESMAVEKRKSSAAIHKTPEIIAQHFHLRKAEDNMDASMVAKVFRDAKAQGKQIWFFTTPVSVPIEVIQEQSLPLDKMRDGKTIFSHNGAEYSGDLQEAMDHTIKVFIPGEAGQKYESLQRPIDRVLHIKRVTHFNMEGESALLAAAPKLPRPQPEGLKVRYRPIGISDGADGKTGTGASSPESDNDVEMTQAPPAGISSETPEKKTKKRKHDVVDKGTPGLEDSTSASATKTKKARVGQSKAAAASQGSTPAKTIKQTPVVPPTVPSVNGNSASARKAVIAKEKNVETPSKSSQSKTITGPKSDSKKVTPVHPPSVPGMKSA</sequence>
<reference evidence="2" key="1">
    <citation type="journal article" date="2023" name="Mol. Phylogenet. Evol.">
        <title>Genome-scale phylogeny and comparative genomics of the fungal order Sordariales.</title>
        <authorList>
            <person name="Hensen N."/>
            <person name="Bonometti L."/>
            <person name="Westerberg I."/>
            <person name="Brannstrom I.O."/>
            <person name="Guillou S."/>
            <person name="Cros-Aarteil S."/>
            <person name="Calhoun S."/>
            <person name="Haridas S."/>
            <person name="Kuo A."/>
            <person name="Mondo S."/>
            <person name="Pangilinan J."/>
            <person name="Riley R."/>
            <person name="LaButti K."/>
            <person name="Andreopoulos B."/>
            <person name="Lipzen A."/>
            <person name="Chen C."/>
            <person name="Yan M."/>
            <person name="Daum C."/>
            <person name="Ng V."/>
            <person name="Clum A."/>
            <person name="Steindorff A."/>
            <person name="Ohm R.A."/>
            <person name="Martin F."/>
            <person name="Silar P."/>
            <person name="Natvig D.O."/>
            <person name="Lalanne C."/>
            <person name="Gautier V."/>
            <person name="Ament-Velasquez S.L."/>
            <person name="Kruys A."/>
            <person name="Hutchinson M.I."/>
            <person name="Powell A.J."/>
            <person name="Barry K."/>
            <person name="Miller A.N."/>
            <person name="Grigoriev I.V."/>
            <person name="Debuchy R."/>
            <person name="Gladieux P."/>
            <person name="Hiltunen Thoren M."/>
            <person name="Johannesson H."/>
        </authorList>
    </citation>
    <scope>NUCLEOTIDE SEQUENCE</scope>
    <source>
        <strain evidence="2">CBS 958.72</strain>
    </source>
</reference>
<dbReference type="Proteomes" id="UP001287356">
    <property type="component" value="Unassembled WGS sequence"/>
</dbReference>
<reference evidence="2" key="2">
    <citation type="submission" date="2023-06" db="EMBL/GenBank/DDBJ databases">
        <authorList>
            <consortium name="Lawrence Berkeley National Laboratory"/>
            <person name="Haridas S."/>
            <person name="Hensen N."/>
            <person name="Bonometti L."/>
            <person name="Westerberg I."/>
            <person name="Brannstrom I.O."/>
            <person name="Guillou S."/>
            <person name="Cros-Aarteil S."/>
            <person name="Calhoun S."/>
            <person name="Kuo A."/>
            <person name="Mondo S."/>
            <person name="Pangilinan J."/>
            <person name="Riley R."/>
            <person name="Labutti K."/>
            <person name="Andreopoulos B."/>
            <person name="Lipzen A."/>
            <person name="Chen C."/>
            <person name="Yanf M."/>
            <person name="Daum C."/>
            <person name="Ng V."/>
            <person name="Clum A."/>
            <person name="Steindorff A."/>
            <person name="Ohm R."/>
            <person name="Martin F."/>
            <person name="Silar P."/>
            <person name="Natvig D."/>
            <person name="Lalanne C."/>
            <person name="Gautier V."/>
            <person name="Ament-Velasquez S.L."/>
            <person name="Kruys A."/>
            <person name="Hutchinson M.I."/>
            <person name="Powell A.J."/>
            <person name="Barry K."/>
            <person name="Miller A.N."/>
            <person name="Grigoriev I.V."/>
            <person name="Debuchy R."/>
            <person name="Gladieux P."/>
            <person name="Thoren M.H."/>
            <person name="Johannesson H."/>
        </authorList>
    </citation>
    <scope>NUCLEOTIDE SEQUENCE</scope>
    <source>
        <strain evidence="2">CBS 958.72</strain>
    </source>
</reference>
<feature type="compositionally biased region" description="Polar residues" evidence="1">
    <location>
        <begin position="553"/>
        <end position="564"/>
    </location>
</feature>
<dbReference type="PANTHER" id="PTHR28155:SF1">
    <property type="entry name" value="DNA-DIRECTED RNA POLYMERASE I SUBUNIT RPA34.5-DOMAIN-CONTAINING PROTEIN"/>
    <property type="match status" value="1"/>
</dbReference>
<feature type="compositionally biased region" description="Acidic residues" evidence="1">
    <location>
        <begin position="48"/>
        <end position="60"/>
    </location>
</feature>
<evidence type="ECO:0000313" key="2">
    <source>
        <dbReference type="EMBL" id="KAK3376708.1"/>
    </source>
</evidence>
<dbReference type="GO" id="GO:0000428">
    <property type="term" value="C:DNA-directed RNA polymerase complex"/>
    <property type="evidence" value="ECO:0007669"/>
    <property type="project" value="UniProtKB-KW"/>
</dbReference>
<keyword evidence="2" id="KW-0804">Transcription</keyword>
<dbReference type="PANTHER" id="PTHR28155">
    <property type="entry name" value="ACR243WP"/>
    <property type="match status" value="1"/>
</dbReference>
<proteinExistence type="predicted"/>
<feature type="compositionally biased region" description="Low complexity" evidence="1">
    <location>
        <begin position="256"/>
        <end position="271"/>
    </location>
</feature>
<feature type="compositionally biased region" description="Low complexity" evidence="1">
    <location>
        <begin position="73"/>
        <end position="98"/>
    </location>
</feature>
<dbReference type="Pfam" id="PF08208">
    <property type="entry name" value="RNA_polI_A34"/>
    <property type="match status" value="1"/>
</dbReference>
<feature type="compositionally biased region" description="Acidic residues" evidence="1">
    <location>
        <begin position="180"/>
        <end position="198"/>
    </location>
</feature>
<name>A0AAE0NB23_9PEZI</name>
<keyword evidence="3" id="KW-1185">Reference proteome</keyword>
<dbReference type="GO" id="GO:0006360">
    <property type="term" value="P:transcription by RNA polymerase I"/>
    <property type="evidence" value="ECO:0007669"/>
    <property type="project" value="InterPro"/>
</dbReference>
<feature type="compositionally biased region" description="Polar residues" evidence="1">
    <location>
        <begin position="274"/>
        <end position="289"/>
    </location>
</feature>
<feature type="compositionally biased region" description="Low complexity" evidence="1">
    <location>
        <begin position="221"/>
        <end position="239"/>
    </location>
</feature>
<protein>
    <submittedName>
        <fullName evidence="2">DNA-directed RNA polymerase I subunit RPA34.5-domain-containing protein</fullName>
    </submittedName>
</protein>
<feature type="compositionally biased region" description="Polar residues" evidence="1">
    <location>
        <begin position="594"/>
        <end position="609"/>
    </location>
</feature>